<reference evidence="1 2" key="1">
    <citation type="submission" date="2024-01" db="EMBL/GenBank/DDBJ databases">
        <title>Genomic insights into the taxonomy and metabolism of the cyanobacterium Pannus brasiliensis CCIBt3594.</title>
        <authorList>
            <person name="Machado M."/>
            <person name="Botero N.B."/>
            <person name="Andreote A.P.D."/>
            <person name="Feitosa A.M.T."/>
            <person name="Popin R."/>
            <person name="Sivonen K."/>
            <person name="Fiore M.F."/>
        </authorList>
    </citation>
    <scope>NUCLEOTIDE SEQUENCE [LARGE SCALE GENOMIC DNA]</scope>
    <source>
        <strain evidence="1 2">CCIBt3594</strain>
    </source>
</reference>
<comment type="caution">
    <text evidence="1">The sequence shown here is derived from an EMBL/GenBank/DDBJ whole genome shotgun (WGS) entry which is preliminary data.</text>
</comment>
<accession>A0AAW9QY30</accession>
<gene>
    <name evidence="1" type="ORF">V0288_23480</name>
</gene>
<evidence type="ECO:0000313" key="2">
    <source>
        <dbReference type="Proteomes" id="UP001328733"/>
    </source>
</evidence>
<name>A0AAW9QY30_9CHRO</name>
<proteinExistence type="predicted"/>
<dbReference type="AlphaFoldDB" id="A0AAW9QY30"/>
<dbReference type="EMBL" id="JBAFSM010000075">
    <property type="protein sequence ID" value="MEG3440111.1"/>
    <property type="molecule type" value="Genomic_DNA"/>
</dbReference>
<dbReference type="RefSeq" id="WP_332867581.1">
    <property type="nucleotide sequence ID" value="NZ_JBAFSM010000075.1"/>
</dbReference>
<evidence type="ECO:0000313" key="1">
    <source>
        <dbReference type="EMBL" id="MEG3440111.1"/>
    </source>
</evidence>
<organism evidence="1 2">
    <name type="scientific">Pannus brasiliensis CCIBt3594</name>
    <dbReference type="NCBI Taxonomy" id="1427578"/>
    <lineage>
        <taxon>Bacteria</taxon>
        <taxon>Bacillati</taxon>
        <taxon>Cyanobacteriota</taxon>
        <taxon>Cyanophyceae</taxon>
        <taxon>Oscillatoriophycideae</taxon>
        <taxon>Chroococcales</taxon>
        <taxon>Microcystaceae</taxon>
        <taxon>Pannus</taxon>
    </lineage>
</organism>
<keyword evidence="2" id="KW-1185">Reference proteome</keyword>
<sequence length="65" mass="7147">MYPCPINGATEYRFRPGRQDRDGKWSGEWSCPSRPHSISVFPPGALALKLDPLRTAGETTTIEGA</sequence>
<dbReference type="Proteomes" id="UP001328733">
    <property type="component" value="Unassembled WGS sequence"/>
</dbReference>
<protein>
    <submittedName>
        <fullName evidence="1">Uncharacterized protein</fullName>
    </submittedName>
</protein>